<dbReference type="STRING" id="1913578.LPB140_11020"/>
<feature type="compositionally biased region" description="Basic and acidic residues" evidence="1">
    <location>
        <begin position="51"/>
        <end position="67"/>
    </location>
</feature>
<dbReference type="Proteomes" id="UP000242561">
    <property type="component" value="Chromosome"/>
</dbReference>
<organism evidence="2 3">
    <name type="scientific">Sphingorhabdus lutea</name>
    <dbReference type="NCBI Taxonomy" id="1913578"/>
    <lineage>
        <taxon>Bacteria</taxon>
        <taxon>Pseudomonadati</taxon>
        <taxon>Pseudomonadota</taxon>
        <taxon>Alphaproteobacteria</taxon>
        <taxon>Sphingomonadales</taxon>
        <taxon>Sphingomonadaceae</taxon>
        <taxon>Sphingorhabdus</taxon>
    </lineage>
</organism>
<accession>A0A1L3JF92</accession>
<feature type="region of interest" description="Disordered" evidence="1">
    <location>
        <begin position="45"/>
        <end position="81"/>
    </location>
</feature>
<evidence type="ECO:0000256" key="1">
    <source>
        <dbReference type="SAM" id="MobiDB-lite"/>
    </source>
</evidence>
<keyword evidence="3" id="KW-1185">Reference proteome</keyword>
<name>A0A1L3JF92_9SPHN</name>
<evidence type="ECO:0000313" key="2">
    <source>
        <dbReference type="EMBL" id="APG63811.1"/>
    </source>
</evidence>
<reference evidence="2 3" key="1">
    <citation type="submission" date="2016-11" db="EMBL/GenBank/DDBJ databases">
        <title>Sphingorhabdus sp. LPB0140, isolated from marine environment.</title>
        <authorList>
            <person name="Kim E."/>
            <person name="Yi H."/>
        </authorList>
    </citation>
    <scope>NUCLEOTIDE SEQUENCE [LARGE SCALE GENOMIC DNA]</scope>
    <source>
        <strain evidence="2 3">LPB0140</strain>
    </source>
</reference>
<sequence length="103" mass="11667">MRKSMTLIIAISLNVSLNACVGRIVGDVVTAPIKITSKTVDLLTTSQSEADENRGRKMREQEEELKKLSKQQHKLTRKCDKGDQDACKDLRKVERKIDKVKRA</sequence>
<dbReference type="EMBL" id="CP018154">
    <property type="protein sequence ID" value="APG63811.1"/>
    <property type="molecule type" value="Genomic_DNA"/>
</dbReference>
<dbReference type="KEGG" id="sphl:LPB140_11020"/>
<protein>
    <submittedName>
        <fullName evidence="2">Uncharacterized protein</fullName>
    </submittedName>
</protein>
<dbReference type="AlphaFoldDB" id="A0A1L3JF92"/>
<gene>
    <name evidence="2" type="ORF">LPB140_11020</name>
</gene>
<evidence type="ECO:0000313" key="3">
    <source>
        <dbReference type="Proteomes" id="UP000242561"/>
    </source>
</evidence>
<proteinExistence type="predicted"/>